<dbReference type="Gene3D" id="1.10.10.10">
    <property type="entry name" value="Winged helix-like DNA-binding domain superfamily/Winged helix DNA-binding domain"/>
    <property type="match status" value="1"/>
</dbReference>
<dbReference type="SUPFAM" id="SSF46689">
    <property type="entry name" value="Homeodomain-like"/>
    <property type="match status" value="1"/>
</dbReference>
<dbReference type="EMBL" id="LAEW01000001">
    <property type="protein sequence ID" value="KJQ46423.1"/>
    <property type="molecule type" value="Genomic_DNA"/>
</dbReference>
<dbReference type="GO" id="GO:0003700">
    <property type="term" value="F:DNA-binding transcription factor activity"/>
    <property type="evidence" value="ECO:0007669"/>
    <property type="project" value="InterPro"/>
</dbReference>
<dbReference type="PANTHER" id="PTHR30514:SF1">
    <property type="entry name" value="HTH-TYPE TRANSCRIPTIONAL REGULATOR HEXR-RELATED"/>
    <property type="match status" value="1"/>
</dbReference>
<dbReference type="AlphaFoldDB" id="A0AAE2EIS9"/>
<proteinExistence type="predicted"/>
<dbReference type="InterPro" id="IPR000281">
    <property type="entry name" value="HTH_RpiR"/>
</dbReference>
<feature type="domain" description="HTH rpiR-type" evidence="1">
    <location>
        <begin position="4"/>
        <end position="81"/>
    </location>
</feature>
<evidence type="ECO:0000313" key="2">
    <source>
        <dbReference type="EMBL" id="KJQ46423.1"/>
    </source>
</evidence>
<dbReference type="Proteomes" id="UP000033624">
    <property type="component" value="Unassembled WGS sequence"/>
</dbReference>
<dbReference type="GO" id="GO:1901135">
    <property type="term" value="P:carbohydrate derivative metabolic process"/>
    <property type="evidence" value="ECO:0007669"/>
    <property type="project" value="InterPro"/>
</dbReference>
<dbReference type="PROSITE" id="PS51071">
    <property type="entry name" value="HTH_RPIR"/>
    <property type="match status" value="1"/>
</dbReference>
<name>A0AAE2EIS9_MYCMY</name>
<dbReference type="Pfam" id="PF01418">
    <property type="entry name" value="HTH_6"/>
    <property type="match status" value="1"/>
</dbReference>
<reference evidence="2 3" key="1">
    <citation type="submission" date="2015-02" db="EMBL/GenBank/DDBJ databases">
        <title>Mycoplasma mycoides subsp. mycoides strain:B237 Genome sequencing.</title>
        <authorList>
            <person name="Fischer A."/>
            <person name="Santana-Cruz I."/>
            <person name="Schieck E."/>
            <person name="Gourle H."/>
            <person name="Lambert M."/>
            <person name="Nadendla S."/>
            <person name="Miller R.A."/>
            <person name="Weber J."/>
            <person name="Bongcam-Rudloff E."/>
            <person name="Vashee S."/>
            <person name="Frey J."/>
            <person name="Jores J."/>
        </authorList>
    </citation>
    <scope>NUCLEOTIDE SEQUENCE [LARGE SCALE GENOMIC DNA]</scope>
    <source>
        <strain evidence="2 3">B237</strain>
    </source>
</reference>
<comment type="caution">
    <text evidence="2">The sequence shown here is derived from an EMBL/GenBank/DDBJ whole genome shotgun (WGS) entry which is preliminary data.</text>
</comment>
<dbReference type="SUPFAM" id="SSF53697">
    <property type="entry name" value="SIS domain"/>
    <property type="match status" value="1"/>
</dbReference>
<protein>
    <submittedName>
        <fullName evidence="2">Helix-turn-helix domain, rpiR family protein</fullName>
    </submittedName>
</protein>
<dbReference type="InterPro" id="IPR009057">
    <property type="entry name" value="Homeodomain-like_sf"/>
</dbReference>
<dbReference type="GO" id="GO:0003677">
    <property type="term" value="F:DNA binding"/>
    <property type="evidence" value="ECO:0007669"/>
    <property type="project" value="InterPro"/>
</dbReference>
<dbReference type="Gene3D" id="3.40.50.10490">
    <property type="entry name" value="Glucose-6-phosphate isomerase like protein, domain 1"/>
    <property type="match status" value="1"/>
</dbReference>
<accession>A0AAE2EIS9</accession>
<evidence type="ECO:0000313" key="3">
    <source>
        <dbReference type="Proteomes" id="UP000033624"/>
    </source>
</evidence>
<dbReference type="GO" id="GO:0097367">
    <property type="term" value="F:carbohydrate derivative binding"/>
    <property type="evidence" value="ECO:0007669"/>
    <property type="project" value="InterPro"/>
</dbReference>
<organism evidence="2 3">
    <name type="scientific">Mycoplasma mycoides subsp. mycoides</name>
    <dbReference type="NCBI Taxonomy" id="2103"/>
    <lineage>
        <taxon>Bacteria</taxon>
        <taxon>Bacillati</taxon>
        <taxon>Mycoplasmatota</taxon>
        <taxon>Mollicutes</taxon>
        <taxon>Mycoplasmataceae</taxon>
        <taxon>Mycoplasma</taxon>
    </lineage>
</organism>
<dbReference type="PANTHER" id="PTHR30514">
    <property type="entry name" value="GLUCOKINASE"/>
    <property type="match status" value="1"/>
</dbReference>
<gene>
    <name evidence="2" type="ORF">TS59_0043</name>
</gene>
<dbReference type="InterPro" id="IPR036388">
    <property type="entry name" value="WH-like_DNA-bd_sf"/>
</dbReference>
<dbReference type="InterPro" id="IPR047640">
    <property type="entry name" value="RpiR-like"/>
</dbReference>
<dbReference type="InterPro" id="IPR046348">
    <property type="entry name" value="SIS_dom_sf"/>
</dbReference>
<evidence type="ECO:0000259" key="1">
    <source>
        <dbReference type="PROSITE" id="PS51071"/>
    </source>
</evidence>
<sequence length="275" mass="31431">MDVTKLILRLDQLSKEHSSTTGVTSRIILDNIELITNSTISKVAQITYTSPATITRFCQRHLDISGFSELQTLLRVYLNQQEEQNRLLLQNKDKKISKFEEISKAINATDALIETNQVDKLVKAIYNTKTVALISYDNSVNHAVTELAEKMNLIGIPPVIINQQDLLDYYTKISDSSWVFIVISHFAENITTYQSIVQLKKNGSRIGLISMNKPSKYSSICDYWIKYAVTDADPLQKIKHSANFSLLYVVQVLFNRILTNDHNRFEKIIKTLKIE</sequence>
<dbReference type="KEGG" id="mmyi:mycmycITA_00043"/>
<dbReference type="RefSeq" id="WP_015545419.1">
    <property type="nucleotide sequence ID" value="NZ_CP010267.1"/>
</dbReference>